<dbReference type="AlphaFoldDB" id="A0A2K3K211"/>
<reference evidence="1 2" key="1">
    <citation type="journal article" date="2014" name="Am. J. Bot.">
        <title>Genome assembly and annotation for red clover (Trifolium pratense; Fabaceae).</title>
        <authorList>
            <person name="Istvanek J."/>
            <person name="Jaros M."/>
            <person name="Krenek A."/>
            <person name="Repkova J."/>
        </authorList>
    </citation>
    <scope>NUCLEOTIDE SEQUENCE [LARGE SCALE GENOMIC DNA]</scope>
    <source>
        <strain evidence="2">cv. Tatra</strain>
        <tissue evidence="1">Young leaves</tissue>
    </source>
</reference>
<sequence length="90" mass="10114">RVIFWFISNACVANKLILKNKPLRSQMVAEDLVMEGVEVEIPAEEGEEEGKILKQLNATSATNLDTIKVLAQIGEIVSTILNLIRKRNFF</sequence>
<gene>
    <name evidence="1" type="ORF">L195_g060119</name>
</gene>
<feature type="non-terminal residue" evidence="1">
    <location>
        <position position="1"/>
    </location>
</feature>
<name>A0A2K3K211_TRIPR</name>
<evidence type="ECO:0000313" key="1">
    <source>
        <dbReference type="EMBL" id="PNX60306.1"/>
    </source>
</evidence>
<dbReference type="Proteomes" id="UP000236291">
    <property type="component" value="Unassembled WGS sequence"/>
</dbReference>
<protein>
    <submittedName>
        <fullName evidence="1">Uncharacterized protein</fullName>
    </submittedName>
</protein>
<reference evidence="1 2" key="2">
    <citation type="journal article" date="2017" name="Front. Plant Sci.">
        <title>Gene Classification and Mining of Molecular Markers Useful in Red Clover (Trifolium pratense) Breeding.</title>
        <authorList>
            <person name="Istvanek J."/>
            <person name="Dluhosova J."/>
            <person name="Dluhos P."/>
            <person name="Patkova L."/>
            <person name="Nedelnik J."/>
            <person name="Repkova J."/>
        </authorList>
    </citation>
    <scope>NUCLEOTIDE SEQUENCE [LARGE SCALE GENOMIC DNA]</scope>
    <source>
        <strain evidence="2">cv. Tatra</strain>
        <tissue evidence="1">Young leaves</tissue>
    </source>
</reference>
<dbReference type="EMBL" id="ASHM01136019">
    <property type="protein sequence ID" value="PNX60306.1"/>
    <property type="molecule type" value="Genomic_DNA"/>
</dbReference>
<evidence type="ECO:0000313" key="2">
    <source>
        <dbReference type="Proteomes" id="UP000236291"/>
    </source>
</evidence>
<proteinExistence type="predicted"/>
<accession>A0A2K3K211</accession>
<organism evidence="1 2">
    <name type="scientific">Trifolium pratense</name>
    <name type="common">Red clover</name>
    <dbReference type="NCBI Taxonomy" id="57577"/>
    <lineage>
        <taxon>Eukaryota</taxon>
        <taxon>Viridiplantae</taxon>
        <taxon>Streptophyta</taxon>
        <taxon>Embryophyta</taxon>
        <taxon>Tracheophyta</taxon>
        <taxon>Spermatophyta</taxon>
        <taxon>Magnoliopsida</taxon>
        <taxon>eudicotyledons</taxon>
        <taxon>Gunneridae</taxon>
        <taxon>Pentapetalae</taxon>
        <taxon>rosids</taxon>
        <taxon>fabids</taxon>
        <taxon>Fabales</taxon>
        <taxon>Fabaceae</taxon>
        <taxon>Papilionoideae</taxon>
        <taxon>50 kb inversion clade</taxon>
        <taxon>NPAAA clade</taxon>
        <taxon>Hologalegina</taxon>
        <taxon>IRL clade</taxon>
        <taxon>Trifolieae</taxon>
        <taxon>Trifolium</taxon>
    </lineage>
</organism>
<comment type="caution">
    <text evidence="1">The sequence shown here is derived from an EMBL/GenBank/DDBJ whole genome shotgun (WGS) entry which is preliminary data.</text>
</comment>